<keyword evidence="3" id="KW-1185">Reference proteome</keyword>
<comment type="caution">
    <text evidence="2">The sequence shown here is derived from an EMBL/GenBank/DDBJ whole genome shotgun (WGS) entry which is preliminary data.</text>
</comment>
<dbReference type="AlphaFoldDB" id="A0A9P1E3K0"/>
<dbReference type="EMBL" id="CAMAPE010000010">
    <property type="protein sequence ID" value="CAH9076283.1"/>
    <property type="molecule type" value="Genomic_DNA"/>
</dbReference>
<reference evidence="2" key="1">
    <citation type="submission" date="2022-07" db="EMBL/GenBank/DDBJ databases">
        <authorList>
            <person name="Macas J."/>
            <person name="Novak P."/>
            <person name="Neumann P."/>
        </authorList>
    </citation>
    <scope>NUCLEOTIDE SEQUENCE</scope>
</reference>
<keyword evidence="1" id="KW-0812">Transmembrane</keyword>
<evidence type="ECO:0000256" key="1">
    <source>
        <dbReference type="SAM" id="Phobius"/>
    </source>
</evidence>
<feature type="transmembrane region" description="Helical" evidence="1">
    <location>
        <begin position="18"/>
        <end position="37"/>
    </location>
</feature>
<name>A0A9P1E3K0_CUSEU</name>
<evidence type="ECO:0000313" key="2">
    <source>
        <dbReference type="EMBL" id="CAH9076283.1"/>
    </source>
</evidence>
<sequence>MESSASRNATVRNKEMGSIWSCVGVNETGLLIFWLSHLWPKPSILKSPKIFLFRPDKLILEIYLGFLPLDVFNLFLGVMPPRRGFGFVPPLLCIVLLYVFIITGKRSLTFTPPILVVCLSG</sequence>
<proteinExistence type="predicted"/>
<feature type="transmembrane region" description="Helical" evidence="1">
    <location>
        <begin position="84"/>
        <end position="102"/>
    </location>
</feature>
<keyword evidence="1" id="KW-0472">Membrane</keyword>
<protein>
    <submittedName>
        <fullName evidence="2">Uncharacterized protein</fullName>
    </submittedName>
</protein>
<organism evidence="2 3">
    <name type="scientific">Cuscuta europaea</name>
    <name type="common">European dodder</name>
    <dbReference type="NCBI Taxonomy" id="41803"/>
    <lineage>
        <taxon>Eukaryota</taxon>
        <taxon>Viridiplantae</taxon>
        <taxon>Streptophyta</taxon>
        <taxon>Embryophyta</taxon>
        <taxon>Tracheophyta</taxon>
        <taxon>Spermatophyta</taxon>
        <taxon>Magnoliopsida</taxon>
        <taxon>eudicotyledons</taxon>
        <taxon>Gunneridae</taxon>
        <taxon>Pentapetalae</taxon>
        <taxon>asterids</taxon>
        <taxon>lamiids</taxon>
        <taxon>Solanales</taxon>
        <taxon>Convolvulaceae</taxon>
        <taxon>Cuscuteae</taxon>
        <taxon>Cuscuta</taxon>
        <taxon>Cuscuta subgen. Cuscuta</taxon>
    </lineage>
</organism>
<feature type="transmembrane region" description="Helical" evidence="1">
    <location>
        <begin position="58"/>
        <end position="78"/>
    </location>
</feature>
<dbReference type="Proteomes" id="UP001152484">
    <property type="component" value="Unassembled WGS sequence"/>
</dbReference>
<evidence type="ECO:0000313" key="3">
    <source>
        <dbReference type="Proteomes" id="UP001152484"/>
    </source>
</evidence>
<gene>
    <name evidence="2" type="ORF">CEURO_LOCUS5773</name>
</gene>
<accession>A0A9P1E3K0</accession>
<keyword evidence="1" id="KW-1133">Transmembrane helix</keyword>